<evidence type="ECO:0000256" key="9">
    <source>
        <dbReference type="ARBA" id="ARBA00023136"/>
    </source>
</evidence>
<evidence type="ECO:0000256" key="5">
    <source>
        <dbReference type="ARBA" id="ARBA00022679"/>
    </source>
</evidence>
<dbReference type="InterPro" id="IPR007269">
    <property type="entry name" value="ICMT_MeTrfase"/>
</dbReference>
<feature type="transmembrane region" description="Helical" evidence="10">
    <location>
        <begin position="69"/>
        <end position="88"/>
    </location>
</feature>
<evidence type="ECO:0000256" key="7">
    <source>
        <dbReference type="ARBA" id="ARBA00022692"/>
    </source>
</evidence>
<evidence type="ECO:0000256" key="10">
    <source>
        <dbReference type="RuleBase" id="RU362022"/>
    </source>
</evidence>
<name>A0A9K3GE44_9EUKA</name>
<dbReference type="GO" id="GO:0004671">
    <property type="term" value="F:protein C-terminal S-isoprenylcysteine carboxyl O-methyltransferase activity"/>
    <property type="evidence" value="ECO:0007669"/>
    <property type="project" value="UniProtKB-EC"/>
</dbReference>
<dbReference type="Gene3D" id="1.20.120.1630">
    <property type="match status" value="1"/>
</dbReference>
<keyword evidence="5" id="KW-0808">Transferase</keyword>
<sequence>MNFWTPLITSAVLLVIYHGLDFYLQFRYHRNTVSFSSLLITPQYVLALLVGIGEYLLEWLLIPGFKSSSFASLCYVLGLTVAVVGDTFRKLGMVHNNVGFTHLIARQRRPEHTLVTDGVYSLCRHPGYAGWFWWCLGVALMQCNPFTLVAYAVVSWRFFYSRIQTEEYYLVSWFQSDYTKYRSAVPSLIPFLDRALGISHRADGKRRKVD</sequence>
<comment type="subcellular location">
    <subcellularLocation>
        <location evidence="10">Endoplasmic reticulum membrane</location>
        <topology evidence="10">Multi-pass membrane protein</topology>
    </subcellularLocation>
    <subcellularLocation>
        <location evidence="1">Membrane</location>
        <topology evidence="1">Multi-pass membrane protein</topology>
    </subcellularLocation>
</comment>
<reference evidence="11 12" key="1">
    <citation type="journal article" date="2018" name="PLoS ONE">
        <title>The draft genome of Kipferlia bialata reveals reductive genome evolution in fornicate parasites.</title>
        <authorList>
            <person name="Tanifuji G."/>
            <person name="Takabayashi S."/>
            <person name="Kume K."/>
            <person name="Takagi M."/>
            <person name="Nakayama T."/>
            <person name="Kamikawa R."/>
            <person name="Inagaki Y."/>
            <person name="Hashimoto T."/>
        </authorList>
    </citation>
    <scope>NUCLEOTIDE SEQUENCE [LARGE SCALE GENOMIC DNA]</scope>
    <source>
        <strain evidence="11">NY0173</strain>
    </source>
</reference>
<dbReference type="EC" id="2.1.1.100" evidence="3 10"/>
<keyword evidence="10" id="KW-0256">Endoplasmic reticulum</keyword>
<evidence type="ECO:0000313" key="12">
    <source>
        <dbReference type="Proteomes" id="UP000265618"/>
    </source>
</evidence>
<dbReference type="InterPro" id="IPR025770">
    <property type="entry name" value="PPMT_MeTrfase"/>
</dbReference>
<evidence type="ECO:0000256" key="3">
    <source>
        <dbReference type="ARBA" id="ARBA00012151"/>
    </source>
</evidence>
<feature type="transmembrane region" description="Helical" evidence="10">
    <location>
        <begin position="38"/>
        <end position="57"/>
    </location>
</feature>
<keyword evidence="9 10" id="KW-0472">Membrane</keyword>
<keyword evidence="8 10" id="KW-1133">Transmembrane helix</keyword>
<keyword evidence="7 10" id="KW-0812">Transmembrane</keyword>
<dbReference type="PANTHER" id="PTHR12714:SF9">
    <property type="entry name" value="PROTEIN-S-ISOPRENYLCYSTEINE O-METHYLTRANSFERASE"/>
    <property type="match status" value="1"/>
</dbReference>
<comment type="similarity">
    <text evidence="2 10">Belongs to the class VI-like SAM-binding methyltransferase superfamily. Isoprenylcysteine carboxyl methyltransferase family.</text>
</comment>
<evidence type="ECO:0000256" key="2">
    <source>
        <dbReference type="ARBA" id="ARBA00009140"/>
    </source>
</evidence>
<comment type="caution">
    <text evidence="11">The sequence shown here is derived from an EMBL/GenBank/DDBJ whole genome shotgun (WGS) entry which is preliminary data.</text>
</comment>
<dbReference type="GO" id="GO:0005789">
    <property type="term" value="C:endoplasmic reticulum membrane"/>
    <property type="evidence" value="ECO:0007669"/>
    <property type="project" value="UniProtKB-SubCell"/>
</dbReference>
<dbReference type="GO" id="GO:0032259">
    <property type="term" value="P:methylation"/>
    <property type="evidence" value="ECO:0007669"/>
    <property type="project" value="UniProtKB-KW"/>
</dbReference>
<feature type="transmembrane region" description="Helical" evidence="10">
    <location>
        <begin position="7"/>
        <end position="26"/>
    </location>
</feature>
<dbReference type="OrthoDB" id="422086at2759"/>
<proteinExistence type="inferred from homology"/>
<evidence type="ECO:0000313" key="11">
    <source>
        <dbReference type="EMBL" id="GIQ80594.1"/>
    </source>
</evidence>
<evidence type="ECO:0000256" key="8">
    <source>
        <dbReference type="ARBA" id="ARBA00022989"/>
    </source>
</evidence>
<accession>A0A9K3GE44</accession>
<protein>
    <recommendedName>
        <fullName evidence="3 10">Protein-S-isoprenylcysteine O-methyltransferase</fullName>
        <ecNumber evidence="3 10">2.1.1.100</ecNumber>
    </recommendedName>
</protein>
<keyword evidence="4 10" id="KW-0489">Methyltransferase</keyword>
<comment type="catalytic activity">
    <reaction evidence="10">
        <text>[protein]-C-terminal S-[(2E,6E)-farnesyl]-L-cysteine + S-adenosyl-L-methionine = [protein]-C-terminal S-[(2E,6E)-farnesyl]-L-cysteine methyl ester + S-adenosyl-L-homocysteine</text>
        <dbReference type="Rhea" id="RHEA:21672"/>
        <dbReference type="Rhea" id="RHEA-COMP:12125"/>
        <dbReference type="Rhea" id="RHEA-COMP:12126"/>
        <dbReference type="ChEBI" id="CHEBI:57856"/>
        <dbReference type="ChEBI" id="CHEBI:59789"/>
        <dbReference type="ChEBI" id="CHEBI:90510"/>
        <dbReference type="ChEBI" id="CHEBI:90511"/>
        <dbReference type="EC" id="2.1.1.100"/>
    </reaction>
</comment>
<evidence type="ECO:0000256" key="6">
    <source>
        <dbReference type="ARBA" id="ARBA00022691"/>
    </source>
</evidence>
<dbReference type="PANTHER" id="PTHR12714">
    <property type="entry name" value="PROTEIN-S ISOPRENYLCYSTEINE O-METHYLTRANSFERASE"/>
    <property type="match status" value="1"/>
</dbReference>
<organism evidence="11 12">
    <name type="scientific">Kipferlia bialata</name>
    <dbReference type="NCBI Taxonomy" id="797122"/>
    <lineage>
        <taxon>Eukaryota</taxon>
        <taxon>Metamonada</taxon>
        <taxon>Carpediemonas-like organisms</taxon>
        <taxon>Kipferlia</taxon>
    </lineage>
</organism>
<dbReference type="PROSITE" id="PS51564">
    <property type="entry name" value="SAM_ICMT"/>
    <property type="match status" value="1"/>
</dbReference>
<keyword evidence="12" id="KW-1185">Reference proteome</keyword>
<evidence type="ECO:0000256" key="4">
    <source>
        <dbReference type="ARBA" id="ARBA00022603"/>
    </source>
</evidence>
<evidence type="ECO:0000256" key="1">
    <source>
        <dbReference type="ARBA" id="ARBA00004141"/>
    </source>
</evidence>
<dbReference type="AlphaFoldDB" id="A0A9K3GE44"/>
<dbReference type="Pfam" id="PF04140">
    <property type="entry name" value="ICMT"/>
    <property type="match status" value="1"/>
</dbReference>
<keyword evidence="6 10" id="KW-0949">S-adenosyl-L-methionine</keyword>
<dbReference type="EMBL" id="BDIP01000201">
    <property type="protein sequence ID" value="GIQ80594.1"/>
    <property type="molecule type" value="Genomic_DNA"/>
</dbReference>
<dbReference type="Proteomes" id="UP000265618">
    <property type="component" value="Unassembled WGS sequence"/>
</dbReference>
<gene>
    <name evidence="11" type="ORF">KIPB_001420</name>
</gene>
<feature type="transmembrane region" description="Helical" evidence="10">
    <location>
        <begin position="131"/>
        <end position="154"/>
    </location>
</feature>